<evidence type="ECO:0000313" key="2">
    <source>
        <dbReference type="Proteomes" id="UP000601435"/>
    </source>
</evidence>
<sequence>AEKFIEHACDCQGGSCSCTDASCGCPVYVGFHFYAYDCQPESSGGYETLQSHLKAVAGIMEKYPFVKGAIINEVGMLNCAPESKDPIC</sequence>
<feature type="non-terminal residue" evidence="1">
    <location>
        <position position="1"/>
    </location>
</feature>
<gene>
    <name evidence="1" type="ORF">SNEC2469_LOCUS20510</name>
</gene>
<dbReference type="Proteomes" id="UP000601435">
    <property type="component" value="Unassembled WGS sequence"/>
</dbReference>
<evidence type="ECO:0000313" key="1">
    <source>
        <dbReference type="EMBL" id="CAE7710616.1"/>
    </source>
</evidence>
<dbReference type="EMBL" id="CAJNJA010035734">
    <property type="protein sequence ID" value="CAE7710616.1"/>
    <property type="molecule type" value="Genomic_DNA"/>
</dbReference>
<comment type="caution">
    <text evidence="1">The sequence shown here is derived from an EMBL/GenBank/DDBJ whole genome shotgun (WGS) entry which is preliminary data.</text>
</comment>
<protein>
    <submittedName>
        <fullName evidence="1">Uncharacterized protein</fullName>
    </submittedName>
</protein>
<proteinExistence type="predicted"/>
<dbReference type="AlphaFoldDB" id="A0A812X361"/>
<accession>A0A812X361</accession>
<keyword evidence="2" id="KW-1185">Reference proteome</keyword>
<dbReference type="OrthoDB" id="407405at2759"/>
<name>A0A812X361_9DINO</name>
<reference evidence="1" key="1">
    <citation type="submission" date="2021-02" db="EMBL/GenBank/DDBJ databases">
        <authorList>
            <person name="Dougan E. K."/>
            <person name="Rhodes N."/>
            <person name="Thang M."/>
            <person name="Chan C."/>
        </authorList>
    </citation>
    <scope>NUCLEOTIDE SEQUENCE</scope>
</reference>
<organism evidence="1 2">
    <name type="scientific">Symbiodinium necroappetens</name>
    <dbReference type="NCBI Taxonomy" id="1628268"/>
    <lineage>
        <taxon>Eukaryota</taxon>
        <taxon>Sar</taxon>
        <taxon>Alveolata</taxon>
        <taxon>Dinophyceae</taxon>
        <taxon>Suessiales</taxon>
        <taxon>Symbiodiniaceae</taxon>
        <taxon>Symbiodinium</taxon>
    </lineage>
</organism>
<feature type="non-terminal residue" evidence="1">
    <location>
        <position position="88"/>
    </location>
</feature>